<dbReference type="SUPFAM" id="SSF56672">
    <property type="entry name" value="DNA/RNA polymerases"/>
    <property type="match status" value="1"/>
</dbReference>
<dbReference type="GO" id="GO:0003964">
    <property type="term" value="F:RNA-directed DNA polymerase activity"/>
    <property type="evidence" value="ECO:0007669"/>
    <property type="project" value="UniProtKB-KW"/>
</dbReference>
<protein>
    <submittedName>
        <fullName evidence="3">Putative reverse transcriptase domain-containing protein</fullName>
    </submittedName>
</protein>
<evidence type="ECO:0000259" key="2">
    <source>
        <dbReference type="Pfam" id="PF24626"/>
    </source>
</evidence>
<keyword evidence="3" id="KW-0695">RNA-directed DNA polymerase</keyword>
<dbReference type="Gene3D" id="3.30.70.270">
    <property type="match status" value="1"/>
</dbReference>
<comment type="caution">
    <text evidence="3">The sequence shown here is derived from an EMBL/GenBank/DDBJ whole genome shotgun (WGS) entry which is preliminary data.</text>
</comment>
<proteinExistence type="predicted"/>
<feature type="domain" description="Tf2-1-like SH3-like" evidence="2">
    <location>
        <begin position="239"/>
        <end position="303"/>
    </location>
</feature>
<keyword evidence="3" id="KW-0808">Transferase</keyword>
<gene>
    <name evidence="3" type="ORF">Tci_521794</name>
</gene>
<dbReference type="Gene3D" id="3.10.10.10">
    <property type="entry name" value="HIV Type 1 Reverse Transcriptase, subunit A, domain 1"/>
    <property type="match status" value="1"/>
</dbReference>
<evidence type="ECO:0000313" key="3">
    <source>
        <dbReference type="EMBL" id="GEZ49821.1"/>
    </source>
</evidence>
<dbReference type="EMBL" id="BKCJ010286231">
    <property type="protein sequence ID" value="GEZ49821.1"/>
    <property type="molecule type" value="Genomic_DNA"/>
</dbReference>
<accession>A0A699IDT9</accession>
<dbReference type="PANTHER" id="PTHR46148">
    <property type="entry name" value="CHROMO DOMAIN-CONTAINING PROTEIN"/>
    <property type="match status" value="1"/>
</dbReference>
<evidence type="ECO:0000256" key="1">
    <source>
        <dbReference type="SAM" id="MobiDB-lite"/>
    </source>
</evidence>
<dbReference type="InterPro" id="IPR043128">
    <property type="entry name" value="Rev_trsase/Diguanyl_cyclase"/>
</dbReference>
<feature type="region of interest" description="Disordered" evidence="1">
    <location>
        <begin position="70"/>
        <end position="103"/>
    </location>
</feature>
<dbReference type="PANTHER" id="PTHR46148:SF59">
    <property type="entry name" value="NUCLEOTIDYLTRANSFERASE, RIBONUCLEASE H"/>
    <property type="match status" value="1"/>
</dbReference>
<dbReference type="AlphaFoldDB" id="A0A699IDT9"/>
<feature type="compositionally biased region" description="Basic and acidic residues" evidence="1">
    <location>
        <begin position="84"/>
        <end position="100"/>
    </location>
</feature>
<dbReference type="Pfam" id="PF24626">
    <property type="entry name" value="SH3_Tf2-1"/>
    <property type="match status" value="1"/>
</dbReference>
<name>A0A699IDT9_TANCI</name>
<reference evidence="3" key="1">
    <citation type="journal article" date="2019" name="Sci. Rep.">
        <title>Draft genome of Tanacetum cinerariifolium, the natural source of mosquito coil.</title>
        <authorList>
            <person name="Yamashiro T."/>
            <person name="Shiraishi A."/>
            <person name="Satake H."/>
            <person name="Nakayama K."/>
        </authorList>
    </citation>
    <scope>NUCLEOTIDE SEQUENCE</scope>
</reference>
<keyword evidence="3" id="KW-0548">Nucleotidyltransferase</keyword>
<dbReference type="InterPro" id="IPR056924">
    <property type="entry name" value="SH3_Tf2-1"/>
</dbReference>
<sequence length="388" mass="44341">MESVQDISGCRDSQKVKYNASSFVGKALTWWNSQIRAQSQEAIVGIVAVIEPKTIQKAMHIAGTITDEALRNGSIKKNPKKRRNVGEHSNDRNVRDDNKRTKTGNAFAITTNPIGRENTGVVGSTQGTLGQRFYSTKLIALGSTDLRSRYNQLRVHEDDNPKNAFRTRYGYFEFTVMPFGLTNAPAEEHKVHLGLFLKLLKEEKLYARKCHSPIMWAEVGEGQLIGPESRRKPLDFSVGDYVLLKVSLWKGVVRFKKKGKLAPRFVRPFEIIDKVSLVAYRLDLLEELNGVHDTFHVSNLKKCLVDPTLQVPLDKIRFDAKLNFAKEHVKILEREFKKLKRSRIAIVNVRWNLKRGTWECEDQMKFKYPHLFSADKQSNFGGEILLRG</sequence>
<dbReference type="InterPro" id="IPR043502">
    <property type="entry name" value="DNA/RNA_pol_sf"/>
</dbReference>
<organism evidence="3">
    <name type="scientific">Tanacetum cinerariifolium</name>
    <name type="common">Dalmatian daisy</name>
    <name type="synonym">Chrysanthemum cinerariifolium</name>
    <dbReference type="NCBI Taxonomy" id="118510"/>
    <lineage>
        <taxon>Eukaryota</taxon>
        <taxon>Viridiplantae</taxon>
        <taxon>Streptophyta</taxon>
        <taxon>Embryophyta</taxon>
        <taxon>Tracheophyta</taxon>
        <taxon>Spermatophyta</taxon>
        <taxon>Magnoliopsida</taxon>
        <taxon>eudicotyledons</taxon>
        <taxon>Gunneridae</taxon>
        <taxon>Pentapetalae</taxon>
        <taxon>asterids</taxon>
        <taxon>campanulids</taxon>
        <taxon>Asterales</taxon>
        <taxon>Asteraceae</taxon>
        <taxon>Asteroideae</taxon>
        <taxon>Anthemideae</taxon>
        <taxon>Anthemidinae</taxon>
        <taxon>Tanacetum</taxon>
    </lineage>
</organism>